<dbReference type="InterPro" id="IPR058792">
    <property type="entry name" value="Beta-barrel_RND_2"/>
</dbReference>
<dbReference type="PANTHER" id="PTHR30469:SF15">
    <property type="entry name" value="HLYD FAMILY OF SECRETION PROTEINS"/>
    <property type="match status" value="1"/>
</dbReference>
<dbReference type="SUPFAM" id="SSF111369">
    <property type="entry name" value="HlyD-like secretion proteins"/>
    <property type="match status" value="1"/>
</dbReference>
<feature type="domain" description="Multidrug resistance protein MdtA-like barrel-sandwich hybrid" evidence="3">
    <location>
        <begin position="75"/>
        <end position="190"/>
    </location>
</feature>
<dbReference type="Proteomes" id="UP000008461">
    <property type="component" value="Chromosome"/>
</dbReference>
<dbReference type="InterPro" id="IPR006143">
    <property type="entry name" value="RND_pump_MFP"/>
</dbReference>
<dbReference type="STRING" id="760192.Halhy_3707"/>
<evidence type="ECO:0000313" key="6">
    <source>
        <dbReference type="EMBL" id="AEE51559.1"/>
    </source>
</evidence>
<feature type="coiled-coil region" evidence="2">
    <location>
        <begin position="106"/>
        <end position="164"/>
    </location>
</feature>
<proteinExistence type="inferred from homology"/>
<feature type="domain" description="CusB-like beta-barrel" evidence="4">
    <location>
        <begin position="212"/>
        <end position="277"/>
    </location>
</feature>
<feature type="domain" description="YknX-like C-terminal permuted SH3-like" evidence="5">
    <location>
        <begin position="286"/>
        <end position="353"/>
    </location>
</feature>
<dbReference type="Pfam" id="PF25989">
    <property type="entry name" value="YknX_C"/>
    <property type="match status" value="1"/>
</dbReference>
<gene>
    <name evidence="6" type="ordered locus">Halhy_3707</name>
</gene>
<dbReference type="Gene3D" id="2.40.50.100">
    <property type="match status" value="1"/>
</dbReference>
<reference evidence="6 7" key="1">
    <citation type="journal article" date="2011" name="Stand. Genomic Sci.">
        <title>Complete genome sequence of Haliscomenobacter hydrossis type strain (O).</title>
        <authorList>
            <consortium name="US DOE Joint Genome Institute (JGI-PGF)"/>
            <person name="Daligault H."/>
            <person name="Lapidus A."/>
            <person name="Zeytun A."/>
            <person name="Nolan M."/>
            <person name="Lucas S."/>
            <person name="Del Rio T.G."/>
            <person name="Tice H."/>
            <person name="Cheng J.F."/>
            <person name="Tapia R."/>
            <person name="Han C."/>
            <person name="Goodwin L."/>
            <person name="Pitluck S."/>
            <person name="Liolios K."/>
            <person name="Pagani I."/>
            <person name="Ivanova N."/>
            <person name="Huntemann M."/>
            <person name="Mavromatis K."/>
            <person name="Mikhailova N."/>
            <person name="Pati A."/>
            <person name="Chen A."/>
            <person name="Palaniappan K."/>
            <person name="Land M."/>
            <person name="Hauser L."/>
            <person name="Brambilla E.M."/>
            <person name="Rohde M."/>
            <person name="Verbarg S."/>
            <person name="Goker M."/>
            <person name="Bristow J."/>
            <person name="Eisen J.A."/>
            <person name="Markowitz V."/>
            <person name="Hugenholtz P."/>
            <person name="Kyrpides N.C."/>
            <person name="Klenk H.P."/>
            <person name="Woyke T."/>
        </authorList>
    </citation>
    <scope>NUCLEOTIDE SEQUENCE [LARGE SCALE GENOMIC DNA]</scope>
    <source>
        <strain evidence="7">ATCC 27775 / DSM 1100 / LMG 10767 / O</strain>
    </source>
</reference>
<dbReference type="Pfam" id="PF25917">
    <property type="entry name" value="BSH_RND"/>
    <property type="match status" value="1"/>
</dbReference>
<evidence type="ECO:0000313" key="7">
    <source>
        <dbReference type="Proteomes" id="UP000008461"/>
    </source>
</evidence>
<comment type="similarity">
    <text evidence="1">Belongs to the membrane fusion protein (MFP) (TC 8.A.1) family.</text>
</comment>
<organism evidence="6 7">
    <name type="scientific">Haliscomenobacter hydrossis (strain ATCC 27775 / DSM 1100 / LMG 10767 / O)</name>
    <dbReference type="NCBI Taxonomy" id="760192"/>
    <lineage>
        <taxon>Bacteria</taxon>
        <taxon>Pseudomonadati</taxon>
        <taxon>Bacteroidota</taxon>
        <taxon>Saprospiria</taxon>
        <taxon>Saprospirales</taxon>
        <taxon>Haliscomenobacteraceae</taxon>
        <taxon>Haliscomenobacter</taxon>
    </lineage>
</organism>
<evidence type="ECO:0000259" key="3">
    <source>
        <dbReference type="Pfam" id="PF25917"/>
    </source>
</evidence>
<dbReference type="InterPro" id="IPR058637">
    <property type="entry name" value="YknX-like_C"/>
</dbReference>
<dbReference type="RefSeq" id="WP_013766098.1">
    <property type="nucleotide sequence ID" value="NC_015510.1"/>
</dbReference>
<evidence type="ECO:0000259" key="4">
    <source>
        <dbReference type="Pfam" id="PF25954"/>
    </source>
</evidence>
<dbReference type="KEGG" id="hhy:Halhy_3707"/>
<protein>
    <submittedName>
        <fullName evidence="6">Efflux transporter, RND family, MFP subunit</fullName>
    </submittedName>
</protein>
<dbReference type="GO" id="GO:0015562">
    <property type="term" value="F:efflux transmembrane transporter activity"/>
    <property type="evidence" value="ECO:0007669"/>
    <property type="project" value="TreeGrafter"/>
</dbReference>
<name>F4KZY9_HALH1</name>
<dbReference type="Gene3D" id="2.40.30.170">
    <property type="match status" value="1"/>
</dbReference>
<dbReference type="EMBL" id="CP002691">
    <property type="protein sequence ID" value="AEE51559.1"/>
    <property type="molecule type" value="Genomic_DNA"/>
</dbReference>
<dbReference type="NCBIfam" id="TIGR01730">
    <property type="entry name" value="RND_mfp"/>
    <property type="match status" value="1"/>
</dbReference>
<accession>F4KZY9</accession>
<evidence type="ECO:0000256" key="1">
    <source>
        <dbReference type="ARBA" id="ARBA00009477"/>
    </source>
</evidence>
<dbReference type="InterPro" id="IPR058625">
    <property type="entry name" value="MdtA-like_BSH"/>
</dbReference>
<dbReference type="Gene3D" id="2.40.420.20">
    <property type="match status" value="1"/>
</dbReference>
<evidence type="ECO:0000259" key="5">
    <source>
        <dbReference type="Pfam" id="PF25989"/>
    </source>
</evidence>
<dbReference type="GO" id="GO:1990281">
    <property type="term" value="C:efflux pump complex"/>
    <property type="evidence" value="ECO:0007669"/>
    <property type="project" value="TreeGrafter"/>
</dbReference>
<dbReference type="HOGENOM" id="CLU_018816_1_2_10"/>
<evidence type="ECO:0000256" key="2">
    <source>
        <dbReference type="SAM" id="Coils"/>
    </source>
</evidence>
<dbReference type="AlphaFoldDB" id="F4KZY9"/>
<dbReference type="Gene3D" id="1.10.287.470">
    <property type="entry name" value="Helix hairpin bin"/>
    <property type="match status" value="1"/>
</dbReference>
<dbReference type="Pfam" id="PF25954">
    <property type="entry name" value="Beta-barrel_RND_2"/>
    <property type="match status" value="1"/>
</dbReference>
<dbReference type="eggNOG" id="COG0845">
    <property type="taxonomic scope" value="Bacteria"/>
</dbReference>
<sequence>MKNIIRILITLVVLGGLTAAVAWKLGDNKKKIEADGKLTQVRTVEIPVKVTTMSTQTIQGGFEINGTFQPYKQLAVMSEAQGRITQLNVKDGSFVSEGAVILAVDNDLLKNQLDLARINLKKAENDVTRLKNLLGDGGVTQQQVDDAENGIENIKANIRGLEKQISMTYVRAPISGTVSGKTVEKGAFLAPAMKIMDIIDIRRLKMAAYLTDDEVLQIKKGQRVELRTDVYPNKAFVGVVNLIDVKADNAQRFLVEVELANPSATPLKAGMDGVAEFNTGRSASILALPRECIVGSARDAKVFVVENGVAKLRPVQLGNIYGDFAAVLSGLKAGETVVSSGQINLEDNMKVKVEE</sequence>
<keyword evidence="7" id="KW-1185">Reference proteome</keyword>
<dbReference type="OrthoDB" id="9784685at2"/>
<keyword evidence="2" id="KW-0175">Coiled coil</keyword>
<dbReference type="PANTHER" id="PTHR30469">
    <property type="entry name" value="MULTIDRUG RESISTANCE PROTEIN MDTA"/>
    <property type="match status" value="1"/>
</dbReference>
<reference key="2">
    <citation type="submission" date="2011-04" db="EMBL/GenBank/DDBJ databases">
        <title>Complete sequence of chromosome of Haliscomenobacter hydrossis DSM 1100.</title>
        <authorList>
            <consortium name="US DOE Joint Genome Institute (JGI-PGF)"/>
            <person name="Lucas S."/>
            <person name="Han J."/>
            <person name="Lapidus A."/>
            <person name="Bruce D."/>
            <person name="Goodwin L."/>
            <person name="Pitluck S."/>
            <person name="Peters L."/>
            <person name="Kyrpides N."/>
            <person name="Mavromatis K."/>
            <person name="Ivanova N."/>
            <person name="Ovchinnikova G."/>
            <person name="Pagani I."/>
            <person name="Daligault H."/>
            <person name="Detter J.C."/>
            <person name="Han C."/>
            <person name="Land M."/>
            <person name="Hauser L."/>
            <person name="Markowitz V."/>
            <person name="Cheng J.-F."/>
            <person name="Hugenholtz P."/>
            <person name="Woyke T."/>
            <person name="Wu D."/>
            <person name="Verbarg S."/>
            <person name="Frueling A."/>
            <person name="Brambilla E."/>
            <person name="Klenk H.-P."/>
            <person name="Eisen J.A."/>
        </authorList>
    </citation>
    <scope>NUCLEOTIDE SEQUENCE</scope>
    <source>
        <strain>DSM 1100</strain>
    </source>
</reference>